<dbReference type="VEuPathDB" id="PlasmoDB:PVX_006580"/>
<feature type="region of interest" description="Disordered" evidence="1">
    <location>
        <begin position="237"/>
        <end position="262"/>
    </location>
</feature>
<dbReference type="VEuPathDB" id="PlasmoDB:PVW1_100008800"/>
<accession>A0A1G4E1S2</accession>
<reference evidence="2 3" key="1">
    <citation type="submission" date="2016-07" db="EMBL/GenBank/DDBJ databases">
        <authorList>
            <consortium name="Pathogen Informatics"/>
        </authorList>
    </citation>
    <scope>NUCLEOTIDE SEQUENCE [LARGE SCALE GENOMIC DNA]</scope>
</reference>
<evidence type="ECO:0000313" key="3">
    <source>
        <dbReference type="Proteomes" id="UP000305196"/>
    </source>
</evidence>
<dbReference type="Proteomes" id="UP000305196">
    <property type="component" value="Unassembled WGS sequence"/>
</dbReference>
<proteinExistence type="predicted"/>
<dbReference type="Pfam" id="PF05795">
    <property type="entry name" value="Plasmodium_Vir"/>
    <property type="match status" value="2"/>
</dbReference>
<dbReference type="VEuPathDB" id="PlasmoDB:PVPAM_020028200"/>
<dbReference type="EMBL" id="FLYI01000065">
    <property type="protein sequence ID" value="SCA59965.1"/>
    <property type="molecule type" value="Genomic_DNA"/>
</dbReference>
<evidence type="ECO:0000256" key="1">
    <source>
        <dbReference type="SAM" id="MobiDB-lite"/>
    </source>
</evidence>
<dbReference type="AlphaFoldDB" id="A0A1G4E1S2"/>
<dbReference type="VEuPathDB" id="PlasmoDB:PVP01_0002420"/>
<feature type="compositionally biased region" description="Basic and acidic residues" evidence="1">
    <location>
        <begin position="240"/>
        <end position="252"/>
    </location>
</feature>
<gene>
    <name evidence="2" type="ORF">PVC01_000035400</name>
</gene>
<protein>
    <submittedName>
        <fullName evidence="2">VIR protein</fullName>
    </submittedName>
</protein>
<name>A0A1G4E1S2_PLAVI</name>
<organism evidence="2 3">
    <name type="scientific">Plasmodium vivax</name>
    <name type="common">malaria parasite P. vivax</name>
    <dbReference type="NCBI Taxonomy" id="5855"/>
    <lineage>
        <taxon>Eukaryota</taxon>
        <taxon>Sar</taxon>
        <taxon>Alveolata</taxon>
        <taxon>Apicomplexa</taxon>
        <taxon>Aconoidasida</taxon>
        <taxon>Haemosporida</taxon>
        <taxon>Plasmodiidae</taxon>
        <taxon>Plasmodium</taxon>
        <taxon>Plasmodium (Plasmodium)</taxon>
    </lineage>
</organism>
<sequence length="348" mass="40304">MLGENKESWKVFHKSALSFSGELNSEKFYKQLDDIHGFSKYFNECQSLTDLPNGVLVKKYCARLLKYLETDLFSRNNDNEYDTCILLNYWLYNRLNVILQSSNPSYTYQAFGRIGNIWSSFIEDNLNDVEKETCKHMHNIVNHYDWRKRKGLYDYCVNIDALKEIVLRYPRICNDVHEYIEDKAHLYEHFKKQCTPGNENICPKFYEKCKHYDPKDVLPLLSCHERIIRERPATVPRPQITDERGSGKEALKDFPSPDMRSASAQNLSENSYAVGKFGDVFLGVVATTMTAGGLYKFTPVGRMLRNGFGWNNSNMSNLNGVDHGLYGYASEAFNPYSGEEHYIGYHQA</sequence>
<dbReference type="InterPro" id="IPR008780">
    <property type="entry name" value="Plasmodium_Vir"/>
</dbReference>
<evidence type="ECO:0000313" key="2">
    <source>
        <dbReference type="EMBL" id="SCA59965.1"/>
    </source>
</evidence>